<dbReference type="EMBL" id="MT684598">
    <property type="protein sequence ID" value="QNN99148.1"/>
    <property type="molecule type" value="Genomic_DNA"/>
</dbReference>
<feature type="coiled-coil region" evidence="1">
    <location>
        <begin position="15"/>
        <end position="67"/>
    </location>
</feature>
<accession>A0A7G9UYP3</accession>
<dbReference type="KEGG" id="vg:77927340"/>
<protein>
    <submittedName>
        <fullName evidence="2">Uncharacterized protein</fullName>
    </submittedName>
</protein>
<organism evidence="2 3">
    <name type="scientific">Streptomyces phage Faust</name>
    <dbReference type="NCBI Taxonomy" id="2767565"/>
    <lineage>
        <taxon>Viruses</taxon>
        <taxon>Duplodnaviria</taxon>
        <taxon>Heunggongvirae</taxon>
        <taxon>Uroviricota</taxon>
        <taxon>Caudoviricetes</taxon>
        <taxon>Stanwilliamsviridae</taxon>
        <taxon>Loccivirinae</taxon>
        <taxon>Faustvirus</taxon>
        <taxon>Faustvirus faust</taxon>
    </lineage>
</organism>
<dbReference type="Proteomes" id="UP000516151">
    <property type="component" value="Segment"/>
</dbReference>
<reference evidence="2 3" key="1">
    <citation type="submission" date="2020-06" db="EMBL/GenBank/DDBJ databases">
        <authorList>
            <person name="Arora M.N."/>
            <person name="Dalling M.T."/>
            <person name="Dawson S.P.M."/>
            <person name="Elia S.N."/>
            <person name="Burke B."/>
            <person name="Shaffer C.D."/>
            <person name="Weston-Hafer K.A."/>
            <person name="Garlena R.A."/>
            <person name="Russell D.A."/>
            <person name="Pope W.H."/>
            <person name="Jacobs-Sera D."/>
            <person name="Hatfull G.F."/>
        </authorList>
    </citation>
    <scope>NUCLEOTIDE SEQUENCE [LARGE SCALE GENOMIC DNA]</scope>
</reference>
<evidence type="ECO:0000313" key="2">
    <source>
        <dbReference type="EMBL" id="QNN99148.1"/>
    </source>
</evidence>
<dbReference type="RefSeq" id="YP_010651655.1">
    <property type="nucleotide sequence ID" value="NC_070783.1"/>
</dbReference>
<name>A0A7G9UYP3_9CAUD</name>
<keyword evidence="1" id="KW-0175">Coiled coil</keyword>
<gene>
    <name evidence="2" type="primary">45</name>
    <name evidence="2" type="ORF">SEA_FAUST_45</name>
</gene>
<keyword evidence="3" id="KW-1185">Reference proteome</keyword>
<sequence length="72" mass="8060">MDNTKRLQLTVTALKQSLANKVADYEEQLANIRAEASILLEEQGERIQELEQKLNAFEEAKDSNVAVPSEDA</sequence>
<evidence type="ECO:0000256" key="1">
    <source>
        <dbReference type="SAM" id="Coils"/>
    </source>
</evidence>
<evidence type="ECO:0000313" key="3">
    <source>
        <dbReference type="Proteomes" id="UP000516151"/>
    </source>
</evidence>
<proteinExistence type="predicted"/>
<dbReference type="GeneID" id="77927340"/>